<keyword evidence="2 5" id="KW-0812">Transmembrane</keyword>
<evidence type="ECO:0000256" key="1">
    <source>
        <dbReference type="ARBA" id="ARBA00004141"/>
    </source>
</evidence>
<dbReference type="PANTHER" id="PTHR46923">
    <property type="entry name" value="CATION CHANNEL SPERM-ASSOCIATED PROTEIN 2"/>
    <property type="match status" value="1"/>
</dbReference>
<keyword evidence="8" id="KW-1185">Reference proteome</keyword>
<dbReference type="eggNOG" id="KOG2301">
    <property type="taxonomic scope" value="Eukaryota"/>
</dbReference>
<dbReference type="GO" id="GO:0005227">
    <property type="term" value="F:calcium-activated cation channel activity"/>
    <property type="evidence" value="ECO:0007669"/>
    <property type="project" value="InterPro"/>
</dbReference>
<evidence type="ECO:0000259" key="6">
    <source>
        <dbReference type="Pfam" id="PF00520"/>
    </source>
</evidence>
<accession>A7SGC6</accession>
<evidence type="ECO:0000313" key="7">
    <source>
        <dbReference type="EMBL" id="EDO37246.1"/>
    </source>
</evidence>
<evidence type="ECO:0000256" key="2">
    <source>
        <dbReference type="ARBA" id="ARBA00022692"/>
    </source>
</evidence>
<dbReference type="GO" id="GO:0030317">
    <property type="term" value="P:flagellated sperm motility"/>
    <property type="evidence" value="ECO:0000318"/>
    <property type="project" value="GO_Central"/>
</dbReference>
<dbReference type="PANTHER" id="PTHR46923:SF1">
    <property type="entry name" value="CATION CHANNEL SPERM-ASSOCIATED PROTEIN 2"/>
    <property type="match status" value="1"/>
</dbReference>
<dbReference type="Pfam" id="PF00520">
    <property type="entry name" value="Ion_trans"/>
    <property type="match status" value="1"/>
</dbReference>
<dbReference type="GO" id="GO:0036128">
    <property type="term" value="C:CatSper complex"/>
    <property type="evidence" value="ECO:0000318"/>
    <property type="project" value="GO_Central"/>
</dbReference>
<dbReference type="InterPro" id="IPR027359">
    <property type="entry name" value="Volt_channel_dom_sf"/>
</dbReference>
<dbReference type="Proteomes" id="UP000001593">
    <property type="component" value="Unassembled WGS sequence"/>
</dbReference>
<dbReference type="HOGENOM" id="CLU_038828_0_0_1"/>
<evidence type="ECO:0000256" key="3">
    <source>
        <dbReference type="ARBA" id="ARBA00022989"/>
    </source>
</evidence>
<feature type="transmembrane region" description="Helical" evidence="5">
    <location>
        <begin position="267"/>
        <end position="285"/>
    </location>
</feature>
<protein>
    <recommendedName>
        <fullName evidence="6">Ion transport domain-containing protein</fullName>
    </recommendedName>
</protein>
<comment type="subcellular location">
    <subcellularLocation>
        <location evidence="1">Membrane</location>
        <topology evidence="1">Multi-pass membrane protein</topology>
    </subcellularLocation>
</comment>
<dbReference type="InterPro" id="IPR005821">
    <property type="entry name" value="Ion_trans_dom"/>
</dbReference>
<dbReference type="SUPFAM" id="SSF81324">
    <property type="entry name" value="Voltage-gated potassium channels"/>
    <property type="match status" value="1"/>
</dbReference>
<evidence type="ECO:0000256" key="5">
    <source>
        <dbReference type="SAM" id="Phobius"/>
    </source>
</evidence>
<organism evidence="7 8">
    <name type="scientific">Nematostella vectensis</name>
    <name type="common">Starlet sea anemone</name>
    <dbReference type="NCBI Taxonomy" id="45351"/>
    <lineage>
        <taxon>Eukaryota</taxon>
        <taxon>Metazoa</taxon>
        <taxon>Cnidaria</taxon>
        <taxon>Anthozoa</taxon>
        <taxon>Hexacorallia</taxon>
        <taxon>Actiniaria</taxon>
        <taxon>Edwardsiidae</taxon>
        <taxon>Nematostella</taxon>
    </lineage>
</organism>
<dbReference type="GO" id="GO:0048240">
    <property type="term" value="P:sperm capacitation"/>
    <property type="evidence" value="ECO:0000318"/>
    <property type="project" value="GO_Central"/>
</dbReference>
<dbReference type="PhylomeDB" id="A7SGC6"/>
<feature type="transmembrane region" description="Helical" evidence="5">
    <location>
        <begin position="233"/>
        <end position="255"/>
    </location>
</feature>
<sequence length="498" mass="58252">MNEEVPEDLSRRAEIFRSKLIEDFQLLDMLLDRGGTEVPKVYSNEIVDDAAMDDLLRENPQGLIKFQMYSKKDEQKFHDRRLNRVKNKNSIPLGPWAHTVVEGQHNIFMCLLFYLEVSQITDPSLDALKVTLNVFDFCALTIFVIEIIVKWIDGFWSFWNNGWNIFDFFVTIMSVVPEVIKFSSGQNTAEVAVIADNLRVFRILRSLKMVSRFAQLRIIVLTILKAFKSMAFIMILLMTFMYIFAVAGTVIFASAAKSNRTDLKYKTSFSTLGNALITLFQLFTLDHWYMILTEHVKVVNVVTAQIYIILWICIGAFIFRNIFAGIMVMNFQNIRDDFNKHVKEQTQVIEAEHMRQHLTEELDRQDKLHARTRFKNVSFMMISETHFIFEWYHARSYPSNKLYKQWLFFSGSFAKKKKKESSDFVRHGLHWNATVAANLNVLKTIPVETLWPRDSLFRYLQLMEAMQENITERQQILKIAGTLANRLEPHRTQILQGC</sequence>
<reference evidence="7 8" key="1">
    <citation type="journal article" date="2007" name="Science">
        <title>Sea anemone genome reveals ancestral eumetazoan gene repertoire and genomic organization.</title>
        <authorList>
            <person name="Putnam N.H."/>
            <person name="Srivastava M."/>
            <person name="Hellsten U."/>
            <person name="Dirks B."/>
            <person name="Chapman J."/>
            <person name="Salamov A."/>
            <person name="Terry A."/>
            <person name="Shapiro H."/>
            <person name="Lindquist E."/>
            <person name="Kapitonov V.V."/>
            <person name="Jurka J."/>
            <person name="Genikhovich G."/>
            <person name="Grigoriev I.V."/>
            <person name="Lucas S.M."/>
            <person name="Steele R.E."/>
            <person name="Finnerty J.R."/>
            <person name="Technau U."/>
            <person name="Martindale M.Q."/>
            <person name="Rokhsar D.S."/>
        </authorList>
    </citation>
    <scope>NUCLEOTIDE SEQUENCE [LARGE SCALE GENOMIC DNA]</scope>
    <source>
        <strain evidence="8">CH2 X CH6</strain>
    </source>
</reference>
<dbReference type="FunFam" id="1.20.120.350:FF:000133">
    <property type="entry name" value="cation channel sperm-associated protein 2-like"/>
    <property type="match status" value="1"/>
</dbReference>
<dbReference type="OMA" id="DRYTHSH"/>
<dbReference type="STRING" id="45351.A7SGC6"/>
<feature type="transmembrane region" description="Helical" evidence="5">
    <location>
        <begin position="305"/>
        <end position="331"/>
    </location>
</feature>
<dbReference type="AlphaFoldDB" id="A7SGC6"/>
<dbReference type="GO" id="GO:0009566">
    <property type="term" value="P:fertilization"/>
    <property type="evidence" value="ECO:0000318"/>
    <property type="project" value="GO_Central"/>
</dbReference>
<evidence type="ECO:0000256" key="4">
    <source>
        <dbReference type="ARBA" id="ARBA00023136"/>
    </source>
</evidence>
<dbReference type="InterPro" id="IPR028747">
    <property type="entry name" value="CatSper2"/>
</dbReference>
<dbReference type="Gene3D" id="1.20.120.350">
    <property type="entry name" value="Voltage-gated potassium channels. Chain C"/>
    <property type="match status" value="1"/>
</dbReference>
<proteinExistence type="predicted"/>
<feature type="domain" description="Ion transport" evidence="6">
    <location>
        <begin position="122"/>
        <end position="336"/>
    </location>
</feature>
<dbReference type="EMBL" id="DS469651">
    <property type="protein sequence ID" value="EDO37246.1"/>
    <property type="molecule type" value="Genomic_DNA"/>
</dbReference>
<keyword evidence="3 5" id="KW-1133">Transmembrane helix</keyword>
<dbReference type="Gene3D" id="1.10.287.70">
    <property type="match status" value="1"/>
</dbReference>
<evidence type="ECO:0000313" key="8">
    <source>
        <dbReference type="Proteomes" id="UP000001593"/>
    </source>
</evidence>
<keyword evidence="4 5" id="KW-0472">Membrane</keyword>
<gene>
    <name evidence="7" type="ORF">NEMVEDRAFT_v1g170340</name>
</gene>
<dbReference type="InParanoid" id="A7SGC6"/>
<name>A7SGC6_NEMVE</name>